<dbReference type="EMBL" id="CP034463">
    <property type="protein sequence ID" value="AZP14862.1"/>
    <property type="molecule type" value="Genomic_DNA"/>
</dbReference>
<gene>
    <name evidence="1" type="ORF">EJC51_01030</name>
</gene>
<proteinExistence type="predicted"/>
<accession>A0A3Q9BVM8</accession>
<dbReference type="RefSeq" id="WP_126269249.1">
    <property type="nucleotide sequence ID" value="NZ_CP034463.1"/>
</dbReference>
<name>A0A3Q9BVM8_9ACTN</name>
<dbReference type="AlphaFoldDB" id="A0A3Q9BVM8"/>
<keyword evidence="2" id="KW-1185">Reference proteome</keyword>
<evidence type="ECO:0000313" key="1">
    <source>
        <dbReference type="EMBL" id="AZP14862.1"/>
    </source>
</evidence>
<reference evidence="1 2" key="1">
    <citation type="submission" date="2018-12" db="EMBL/GenBank/DDBJ databases">
        <authorList>
            <person name="Li K."/>
        </authorList>
    </citation>
    <scope>NUCLEOTIDE SEQUENCE [LARGE SCALE GENOMIC DNA]</scope>
    <source>
        <strain evidence="2">CR22</strain>
    </source>
</reference>
<evidence type="ECO:0000313" key="2">
    <source>
        <dbReference type="Proteomes" id="UP000280197"/>
    </source>
</evidence>
<dbReference type="KEGG" id="saqu:EJC51_01030"/>
<sequence length="361" mass="39520">MTAGALPLRLDTSRTCYLYAAIASSIMATLGHVAWLEERTLETRGWYNDHGQAYTDLPRLGEYRDVLTEELFRQHEIPDSESAAELIVESIRAGRYLTVFLDRSQLGPFFGRQSPSFPHEILIFGVDADRKMVDSVDYDAAGRLAICRYPLEAVAAAMPDVQSLSAPGDVLYVAQALSPGEPPVPRDVTRATAAVQSFAEAAVVQPGAVQWWQPADLHPVQDAEYLYGCDVIDQRLFLDDGFSNADMHLQNVQLVLEQVVACRKLIARYIGAASCPVLAAHDQVVQEMRALKMSVLAYRLKGLRLRNDPRPDQWKAAVQRSCAHFVEVVESAAGSDAAALARSHALSCRPGVAGQDVRGGA</sequence>
<protein>
    <submittedName>
        <fullName evidence="1">Uncharacterized protein</fullName>
    </submittedName>
</protein>
<organism evidence="1 2">
    <name type="scientific">Streptomyces aquilus</name>
    <dbReference type="NCBI Taxonomy" id="2548456"/>
    <lineage>
        <taxon>Bacteria</taxon>
        <taxon>Bacillati</taxon>
        <taxon>Actinomycetota</taxon>
        <taxon>Actinomycetes</taxon>
        <taxon>Kitasatosporales</taxon>
        <taxon>Streptomycetaceae</taxon>
        <taxon>Streptomyces</taxon>
    </lineage>
</organism>
<dbReference type="Proteomes" id="UP000280197">
    <property type="component" value="Chromosome"/>
</dbReference>